<dbReference type="InterPro" id="IPR009060">
    <property type="entry name" value="UBA-like_sf"/>
</dbReference>
<dbReference type="InterPro" id="IPR036402">
    <property type="entry name" value="EF-Ts_dimer_sf"/>
</dbReference>
<keyword evidence="3 4" id="KW-0648">Protein biosynthesis</keyword>
<dbReference type="Gene3D" id="3.30.479.20">
    <property type="entry name" value="Elongation factor Ts, dimerisation domain"/>
    <property type="match status" value="2"/>
</dbReference>
<name>A0AA35SV65_GEOBA</name>
<comment type="similarity">
    <text evidence="1 4">Belongs to the EF-Ts family.</text>
</comment>
<protein>
    <recommendedName>
        <fullName evidence="4">Elongation factor Ts, mitochondrial</fullName>
        <shortName evidence="4">EF-Ts</shortName>
        <shortName evidence="4">EF-TsMt</shortName>
    </recommendedName>
</protein>
<reference evidence="6" key="1">
    <citation type="submission" date="2023-03" db="EMBL/GenBank/DDBJ databases">
        <authorList>
            <person name="Steffen K."/>
            <person name="Cardenas P."/>
        </authorList>
    </citation>
    <scope>NUCLEOTIDE SEQUENCE</scope>
</reference>
<evidence type="ECO:0000256" key="4">
    <source>
        <dbReference type="HAMAP-Rule" id="MF_03135"/>
    </source>
</evidence>
<keyword evidence="4" id="KW-0496">Mitochondrion</keyword>
<dbReference type="SUPFAM" id="SSF46934">
    <property type="entry name" value="UBA-like"/>
    <property type="match status" value="1"/>
</dbReference>
<evidence type="ECO:0000313" key="7">
    <source>
        <dbReference type="Proteomes" id="UP001174909"/>
    </source>
</evidence>
<keyword evidence="7" id="KW-1185">Reference proteome</keyword>
<dbReference type="GO" id="GO:0070125">
    <property type="term" value="P:mitochondrial translational elongation"/>
    <property type="evidence" value="ECO:0007669"/>
    <property type="project" value="TreeGrafter"/>
</dbReference>
<feature type="domain" description="Translation elongation factor EFTs/EF1B dimerisation" evidence="5">
    <location>
        <begin position="90"/>
        <end position="251"/>
    </location>
</feature>
<dbReference type="EMBL" id="CASHTH010002860">
    <property type="protein sequence ID" value="CAI8036314.1"/>
    <property type="molecule type" value="Genomic_DNA"/>
</dbReference>
<dbReference type="GO" id="GO:0003746">
    <property type="term" value="F:translation elongation factor activity"/>
    <property type="evidence" value="ECO:0007669"/>
    <property type="project" value="UniProtKB-UniRule"/>
</dbReference>
<organism evidence="6 7">
    <name type="scientific">Geodia barretti</name>
    <name type="common">Barrett's horny sponge</name>
    <dbReference type="NCBI Taxonomy" id="519541"/>
    <lineage>
        <taxon>Eukaryota</taxon>
        <taxon>Metazoa</taxon>
        <taxon>Porifera</taxon>
        <taxon>Demospongiae</taxon>
        <taxon>Heteroscleromorpha</taxon>
        <taxon>Tetractinellida</taxon>
        <taxon>Astrophorina</taxon>
        <taxon>Geodiidae</taxon>
        <taxon>Geodia</taxon>
    </lineage>
</organism>
<evidence type="ECO:0000256" key="1">
    <source>
        <dbReference type="ARBA" id="ARBA00005532"/>
    </source>
</evidence>
<accession>A0AA35SV65</accession>
<evidence type="ECO:0000256" key="3">
    <source>
        <dbReference type="ARBA" id="ARBA00022917"/>
    </source>
</evidence>
<keyword evidence="2 4" id="KW-0251">Elongation factor</keyword>
<evidence type="ECO:0000313" key="6">
    <source>
        <dbReference type="EMBL" id="CAI8036314.1"/>
    </source>
</evidence>
<dbReference type="AlphaFoldDB" id="A0AA35SV65"/>
<dbReference type="PROSITE" id="PS01127">
    <property type="entry name" value="EF_TS_2"/>
    <property type="match status" value="1"/>
</dbReference>
<comment type="function">
    <text evidence="4">Associates with the EF-Tu.GDP complex and induces the exchange of GDP to GTP. It remains bound to the aminoacyl-tRNA.EF-Tu.GTP complex up to the GTP hydrolysis stage on the ribosome.</text>
</comment>
<dbReference type="InterPro" id="IPR018101">
    <property type="entry name" value="Transl_elong_Ts_CS"/>
</dbReference>
<comment type="subcellular location">
    <subcellularLocation>
        <location evidence="4">Mitochondrion</location>
    </subcellularLocation>
</comment>
<dbReference type="Gene3D" id="1.10.8.10">
    <property type="entry name" value="DNA helicase RuvA subunit, C-terminal domain"/>
    <property type="match status" value="1"/>
</dbReference>
<dbReference type="SUPFAM" id="SSF54713">
    <property type="entry name" value="Elongation factor Ts (EF-Ts), dimerisation domain"/>
    <property type="match status" value="1"/>
</dbReference>
<dbReference type="GO" id="GO:0005739">
    <property type="term" value="C:mitochondrion"/>
    <property type="evidence" value="ECO:0007669"/>
    <property type="project" value="UniProtKB-SubCell"/>
</dbReference>
<dbReference type="InterPro" id="IPR014039">
    <property type="entry name" value="Transl_elong_EFTs/EF1B_dimer"/>
</dbReference>
<sequence length="275" mass="29833">MWKMFTKGRLLLRHYSSTAAKSLLGTLRRRSGFPLMKCKEALTKFGSDLEAAETWLQEEAQKEGWTKMAKLQGRQAKQGHIGLAVADNKAAMVEVNCETDFVARNDQFKALVSTITGATFNHLTPKLLTATNLASLDVLISDSILNVSTNEDGDGGSVADCVAKTVGHFQEKISASRGCTLSCTSGILCGQVHNNISNDETVRMGPYAAVLHMNGYDSTESLSGRANLDELRKLGEQICQHIVGLNPVNVEAVESEVSLVDQNFLFDESVTVGSF</sequence>
<evidence type="ECO:0000259" key="5">
    <source>
        <dbReference type="Pfam" id="PF00889"/>
    </source>
</evidence>
<dbReference type="InterPro" id="IPR001816">
    <property type="entry name" value="Transl_elong_EFTs/EF1B"/>
</dbReference>
<dbReference type="Pfam" id="PF00889">
    <property type="entry name" value="EF_TS"/>
    <property type="match status" value="1"/>
</dbReference>
<dbReference type="Proteomes" id="UP001174909">
    <property type="component" value="Unassembled WGS sequence"/>
</dbReference>
<comment type="caution">
    <text evidence="6">The sequence shown here is derived from an EMBL/GenBank/DDBJ whole genome shotgun (WGS) entry which is preliminary data.</text>
</comment>
<dbReference type="PANTHER" id="PTHR11741:SF0">
    <property type="entry name" value="ELONGATION FACTOR TS, MITOCHONDRIAL"/>
    <property type="match status" value="1"/>
</dbReference>
<dbReference type="Pfam" id="PF25025">
    <property type="entry name" value="EF-Ts_N"/>
    <property type="match status" value="1"/>
</dbReference>
<dbReference type="PANTHER" id="PTHR11741">
    <property type="entry name" value="ELONGATION FACTOR TS"/>
    <property type="match status" value="1"/>
</dbReference>
<gene>
    <name evidence="6" type="ORF">GBAR_LOCUS20354</name>
</gene>
<proteinExistence type="inferred from homology"/>
<evidence type="ECO:0000256" key="2">
    <source>
        <dbReference type="ARBA" id="ARBA00022768"/>
    </source>
</evidence>
<dbReference type="HAMAP" id="MF_00050">
    <property type="entry name" value="EF_Ts"/>
    <property type="match status" value="1"/>
</dbReference>